<feature type="transmembrane region" description="Helical" evidence="1">
    <location>
        <begin position="195"/>
        <end position="213"/>
    </location>
</feature>
<keyword evidence="1" id="KW-1133">Transmembrane helix</keyword>
<dbReference type="EMBL" id="DYUE01000078">
    <property type="protein sequence ID" value="HJG90676.1"/>
    <property type="molecule type" value="Genomic_DNA"/>
</dbReference>
<sequence>MSSVRDVLAVALLCAATLLGALWLPATWIHDHVVERDGFLAVTTPLAEDPEFQRTLSDSAVETILEESRLPGWAQERLTPLAEEQASKLTGTDVYGTMWEATMAELHGALFSPGPSELEVDLGPAIDRILSPVEEVLPFGIPRPEDATVTVATIPDVPLLPAVSALTPWATWAGPAALVLAVLALLLASHRRVMLTLAGLGGLAAGGAVWWLGREIETVVPDSIDQAAFLGPIVQVFEEHFRTAMTTQGVLLLGAGALVTAVGLVLVGLRRRS</sequence>
<accession>A0A921MV66</accession>
<name>A0A921MV66_9MICO</name>
<feature type="transmembrane region" description="Helical" evidence="1">
    <location>
        <begin position="169"/>
        <end position="188"/>
    </location>
</feature>
<dbReference type="AlphaFoldDB" id="A0A921MV66"/>
<proteinExistence type="predicted"/>
<evidence type="ECO:0000313" key="2">
    <source>
        <dbReference type="EMBL" id="HJG90676.1"/>
    </source>
</evidence>
<comment type="caution">
    <text evidence="2">The sequence shown here is derived from an EMBL/GenBank/DDBJ whole genome shotgun (WGS) entry which is preliminary data.</text>
</comment>
<keyword evidence="1" id="KW-0472">Membrane</keyword>
<protein>
    <recommendedName>
        <fullName evidence="4">DUF1461 domain-containing protein</fullName>
    </recommendedName>
</protein>
<feature type="transmembrane region" description="Helical" evidence="1">
    <location>
        <begin position="250"/>
        <end position="269"/>
    </location>
</feature>
<evidence type="ECO:0008006" key="4">
    <source>
        <dbReference type="Google" id="ProtNLM"/>
    </source>
</evidence>
<evidence type="ECO:0000313" key="3">
    <source>
        <dbReference type="Proteomes" id="UP000742460"/>
    </source>
</evidence>
<reference evidence="2" key="1">
    <citation type="journal article" date="2021" name="PeerJ">
        <title>Extensive microbial diversity within the chicken gut microbiome revealed by metagenomics and culture.</title>
        <authorList>
            <person name="Gilroy R."/>
            <person name="Ravi A."/>
            <person name="Getino M."/>
            <person name="Pursley I."/>
            <person name="Horton D.L."/>
            <person name="Alikhan N.F."/>
            <person name="Baker D."/>
            <person name="Gharbi K."/>
            <person name="Hall N."/>
            <person name="Watson M."/>
            <person name="Adriaenssens E.M."/>
            <person name="Foster-Nyarko E."/>
            <person name="Jarju S."/>
            <person name="Secka A."/>
            <person name="Antonio M."/>
            <person name="Oren A."/>
            <person name="Chaudhuri R.R."/>
            <person name="La Ragione R."/>
            <person name="Hildebrand F."/>
            <person name="Pallen M.J."/>
        </authorList>
    </citation>
    <scope>NUCLEOTIDE SEQUENCE</scope>
    <source>
        <strain evidence="2">ChiGjej5B5-22894</strain>
    </source>
</reference>
<evidence type="ECO:0000256" key="1">
    <source>
        <dbReference type="SAM" id="Phobius"/>
    </source>
</evidence>
<feature type="transmembrane region" description="Helical" evidence="1">
    <location>
        <begin position="7"/>
        <end position="26"/>
    </location>
</feature>
<gene>
    <name evidence="2" type="ORF">K8V81_03015</name>
</gene>
<keyword evidence="1" id="KW-0812">Transmembrane</keyword>
<dbReference type="Proteomes" id="UP000742460">
    <property type="component" value="Unassembled WGS sequence"/>
</dbReference>
<organism evidence="2 3">
    <name type="scientific">Brachybacterium massiliense</name>
    <dbReference type="NCBI Taxonomy" id="1755098"/>
    <lineage>
        <taxon>Bacteria</taxon>
        <taxon>Bacillati</taxon>
        <taxon>Actinomycetota</taxon>
        <taxon>Actinomycetes</taxon>
        <taxon>Micrococcales</taxon>
        <taxon>Dermabacteraceae</taxon>
        <taxon>Brachybacterium</taxon>
    </lineage>
</organism>
<reference evidence="2" key="2">
    <citation type="submission" date="2021-09" db="EMBL/GenBank/DDBJ databases">
        <authorList>
            <person name="Gilroy R."/>
        </authorList>
    </citation>
    <scope>NUCLEOTIDE SEQUENCE</scope>
    <source>
        <strain evidence="2">ChiGjej5B5-22894</strain>
    </source>
</reference>